<keyword evidence="5" id="KW-0460">Magnesium</keyword>
<comment type="similarity">
    <text evidence="5">Belongs to the PINc/VapC protein family.</text>
</comment>
<dbReference type="Proteomes" id="UP001596056">
    <property type="component" value="Unassembled WGS sequence"/>
</dbReference>
<feature type="binding site" evidence="5">
    <location>
        <position position="25"/>
    </location>
    <ligand>
        <name>Mg(2+)</name>
        <dbReference type="ChEBI" id="CHEBI:18420"/>
    </ligand>
</feature>
<dbReference type="Gene3D" id="3.40.50.1010">
    <property type="entry name" value="5'-nuclease"/>
    <property type="match status" value="1"/>
</dbReference>
<sequence>MSDTAGPETGGATGTGGGQGPYVLDASALMCLINGEPGAERVAAVLSQAVISTVNLAEVATKLNDLGADAATARALLAPLHLAVAPFDEAGAYATGALRAATRGQGLSLGDRSCLALAASRKATVLTTDKAWATVGDLVGVAVEMLR</sequence>
<keyword evidence="1 5" id="KW-1277">Toxin-antitoxin system</keyword>
<comment type="cofactor">
    <cofactor evidence="5">
        <name>Mg(2+)</name>
        <dbReference type="ChEBI" id="CHEBI:18420"/>
    </cofactor>
</comment>
<organism evidence="7 8">
    <name type="scientific">Rubellimicrobium aerolatum</name>
    <dbReference type="NCBI Taxonomy" id="490979"/>
    <lineage>
        <taxon>Bacteria</taxon>
        <taxon>Pseudomonadati</taxon>
        <taxon>Pseudomonadota</taxon>
        <taxon>Alphaproteobacteria</taxon>
        <taxon>Rhodobacterales</taxon>
        <taxon>Roseobacteraceae</taxon>
        <taxon>Rubellimicrobium</taxon>
    </lineage>
</organism>
<evidence type="ECO:0000256" key="5">
    <source>
        <dbReference type="HAMAP-Rule" id="MF_00265"/>
    </source>
</evidence>
<dbReference type="EC" id="3.1.-.-" evidence="5"/>
<evidence type="ECO:0000313" key="7">
    <source>
        <dbReference type="EMBL" id="MFC5568112.1"/>
    </source>
</evidence>
<dbReference type="Pfam" id="PF01850">
    <property type="entry name" value="PIN"/>
    <property type="match status" value="1"/>
</dbReference>
<dbReference type="InterPro" id="IPR022907">
    <property type="entry name" value="VapC_family"/>
</dbReference>
<protein>
    <recommendedName>
        <fullName evidence="5">Ribonuclease VapC</fullName>
        <shortName evidence="5">RNase VapC</shortName>
        <ecNumber evidence="5">3.1.-.-</ecNumber>
    </recommendedName>
    <alternativeName>
        <fullName evidence="5">Toxin VapC</fullName>
    </alternativeName>
</protein>
<comment type="function">
    <text evidence="5">Toxic component of a toxin-antitoxin (TA) system. An RNase.</text>
</comment>
<dbReference type="EMBL" id="JBHSNA010000026">
    <property type="protein sequence ID" value="MFC5568112.1"/>
    <property type="molecule type" value="Genomic_DNA"/>
</dbReference>
<keyword evidence="2 5" id="KW-0540">Nuclease</keyword>
<dbReference type="CDD" id="cd18682">
    <property type="entry name" value="PIN_VapC-like"/>
    <property type="match status" value="1"/>
</dbReference>
<dbReference type="HAMAP" id="MF_00265">
    <property type="entry name" value="VapC_Nob1"/>
    <property type="match status" value="1"/>
</dbReference>
<evidence type="ECO:0000313" key="8">
    <source>
        <dbReference type="Proteomes" id="UP001596056"/>
    </source>
</evidence>
<evidence type="ECO:0000256" key="1">
    <source>
        <dbReference type="ARBA" id="ARBA00022649"/>
    </source>
</evidence>
<keyword evidence="4 5" id="KW-0378">Hydrolase</keyword>
<feature type="domain" description="PIN" evidence="6">
    <location>
        <begin position="22"/>
        <end position="136"/>
    </location>
</feature>
<keyword evidence="3 5" id="KW-0479">Metal-binding</keyword>
<dbReference type="InterPro" id="IPR029060">
    <property type="entry name" value="PIN-like_dom_sf"/>
</dbReference>
<proteinExistence type="inferred from homology"/>
<evidence type="ECO:0000256" key="3">
    <source>
        <dbReference type="ARBA" id="ARBA00022723"/>
    </source>
</evidence>
<accession>A0ABW0SGH7</accession>
<evidence type="ECO:0000256" key="2">
    <source>
        <dbReference type="ARBA" id="ARBA00022722"/>
    </source>
</evidence>
<evidence type="ECO:0000259" key="6">
    <source>
        <dbReference type="Pfam" id="PF01850"/>
    </source>
</evidence>
<reference evidence="8" key="1">
    <citation type="journal article" date="2019" name="Int. J. Syst. Evol. Microbiol.">
        <title>The Global Catalogue of Microorganisms (GCM) 10K type strain sequencing project: providing services to taxonomists for standard genome sequencing and annotation.</title>
        <authorList>
            <consortium name="The Broad Institute Genomics Platform"/>
            <consortium name="The Broad Institute Genome Sequencing Center for Infectious Disease"/>
            <person name="Wu L."/>
            <person name="Ma J."/>
        </authorList>
    </citation>
    <scope>NUCLEOTIDE SEQUENCE [LARGE SCALE GENOMIC DNA]</scope>
    <source>
        <strain evidence="8">KACC 11588</strain>
    </source>
</reference>
<dbReference type="SUPFAM" id="SSF88723">
    <property type="entry name" value="PIN domain-like"/>
    <property type="match status" value="1"/>
</dbReference>
<feature type="binding site" evidence="5">
    <location>
        <position position="111"/>
    </location>
    <ligand>
        <name>Mg(2+)</name>
        <dbReference type="ChEBI" id="CHEBI:18420"/>
    </ligand>
</feature>
<name>A0ABW0SGH7_9RHOB</name>
<comment type="caution">
    <text evidence="7">The sequence shown here is derived from an EMBL/GenBank/DDBJ whole genome shotgun (WGS) entry which is preliminary data.</text>
</comment>
<dbReference type="RefSeq" id="WP_377110399.1">
    <property type="nucleotide sequence ID" value="NZ_JBHSNA010000026.1"/>
</dbReference>
<dbReference type="InterPro" id="IPR002716">
    <property type="entry name" value="PIN_dom"/>
</dbReference>
<keyword evidence="5" id="KW-0800">Toxin</keyword>
<keyword evidence="8" id="KW-1185">Reference proteome</keyword>
<evidence type="ECO:0000256" key="4">
    <source>
        <dbReference type="ARBA" id="ARBA00022801"/>
    </source>
</evidence>
<gene>
    <name evidence="5" type="primary">vapC</name>
    <name evidence="7" type="ORF">ACFPOC_17015</name>
</gene>